<dbReference type="AlphaFoldDB" id="A0AAD4ISX0"/>
<keyword evidence="1" id="KW-0677">Repeat</keyword>
<comment type="caution">
    <text evidence="4">The sequence shown here is derived from an EMBL/GenBank/DDBJ whole genome shotgun (WGS) entry which is preliminary data.</text>
</comment>
<reference evidence="4 5" key="1">
    <citation type="journal article" date="2021" name="Nat. Commun.">
        <title>Incipient diploidization of the medicinal plant Perilla within 10,000 years.</title>
        <authorList>
            <person name="Zhang Y."/>
            <person name="Shen Q."/>
            <person name="Leng L."/>
            <person name="Zhang D."/>
            <person name="Chen S."/>
            <person name="Shi Y."/>
            <person name="Ning Z."/>
            <person name="Chen S."/>
        </authorList>
    </citation>
    <scope>NUCLEOTIDE SEQUENCE [LARGE SCALE GENOMIC DNA]</scope>
    <source>
        <strain evidence="5">cv. PC099</strain>
    </source>
</reference>
<evidence type="ECO:0000313" key="5">
    <source>
        <dbReference type="Proteomes" id="UP001190926"/>
    </source>
</evidence>
<dbReference type="InterPro" id="IPR051023">
    <property type="entry name" value="PP2A_Regulatory_Subunit_A"/>
</dbReference>
<dbReference type="InterPro" id="IPR054573">
    <property type="entry name" value="PP2A/SF3B1-like_HEAT"/>
</dbReference>
<dbReference type="SUPFAM" id="SSF48371">
    <property type="entry name" value="ARM repeat"/>
    <property type="match status" value="1"/>
</dbReference>
<sequence length="557" mass="63696">MRGIPNKSKSKENIQKSEVQNDKNCSDHTPPDLERPFKLRRVRQKKARSYSEFGVPPQVVPNGVGAKFDLKNYPIWFSLVLSEKVEVGVMNFSKDKDVIDEHNVFDKMSQPGLGICSRYGACLITPRPLPKPPPSQWHLENARKALSRSSSLIQWLHLDTHLLYETTNDVKEYEKAFTFKNSIVDPVKEKYKKQKISTVYAQIFDAESWMEKLGNKKHKCLFILIIREMKLILVQARKPNEIKNVAKMCEQRTKEIDVMITATRLVWHKSESYHLGNDGVEIGQRGGAIQGITNESIELQAIRDLVLRKVGENNMVNADGIYTRLRASIFKQIDHDCEFMELKDMEWILASRKSPMLTFGKILDPELTIQHILHCVKEWSSNSSQHVRSAWPYITMGMAPLIGIDLLSQSLLPAVVELTEDRHWRVRLVFIEYIPLLASRGVGFFNDKLGALCMHWLQDKVYSIREVAANNLKGLAEEFGPEWAMQHIVPQVLNMLTNPHCLYLITILQKILLLAMVMGSEITCSNLVGGKAEKYVKKKLSTVDSRGRESEKEGVML</sequence>
<protein>
    <submittedName>
        <fullName evidence="4">Protein phosphatase 2A subunit A3</fullName>
    </submittedName>
</protein>
<accession>A0AAD4ISX0</accession>
<dbReference type="InterPro" id="IPR016024">
    <property type="entry name" value="ARM-type_fold"/>
</dbReference>
<dbReference type="GO" id="GO:0019888">
    <property type="term" value="F:protein phosphatase regulator activity"/>
    <property type="evidence" value="ECO:0007669"/>
    <property type="project" value="TreeGrafter"/>
</dbReference>
<dbReference type="GO" id="GO:0005829">
    <property type="term" value="C:cytosol"/>
    <property type="evidence" value="ECO:0007669"/>
    <property type="project" value="TreeGrafter"/>
</dbReference>
<dbReference type="PANTHER" id="PTHR10648">
    <property type="entry name" value="SERINE/THREONINE-PROTEIN PHOSPHATASE PP2A 65 KDA REGULATORY SUBUNIT"/>
    <property type="match status" value="1"/>
</dbReference>
<dbReference type="InterPro" id="IPR011989">
    <property type="entry name" value="ARM-like"/>
</dbReference>
<gene>
    <name evidence="4" type="ORF">C2S53_015264</name>
</gene>
<dbReference type="Pfam" id="PF22646">
    <property type="entry name" value="PPP2R1A-like_HEAT"/>
    <property type="match status" value="1"/>
</dbReference>
<dbReference type="GO" id="GO:0000159">
    <property type="term" value="C:protein phosphatase type 2A complex"/>
    <property type="evidence" value="ECO:0007669"/>
    <property type="project" value="TreeGrafter"/>
</dbReference>
<evidence type="ECO:0000256" key="2">
    <source>
        <dbReference type="SAM" id="MobiDB-lite"/>
    </source>
</evidence>
<dbReference type="PANTHER" id="PTHR10648:SF36">
    <property type="entry name" value="SERINE_THREONINE-PROTEIN PHOSPHATASE 2A 65 KDA REGULATORY SUBUNIT A BETA ISOFORM-RELATED"/>
    <property type="match status" value="1"/>
</dbReference>
<name>A0AAD4ISX0_PERFH</name>
<dbReference type="Gene3D" id="1.25.10.10">
    <property type="entry name" value="Leucine-rich Repeat Variant"/>
    <property type="match status" value="1"/>
</dbReference>
<dbReference type="GO" id="GO:0005634">
    <property type="term" value="C:nucleus"/>
    <property type="evidence" value="ECO:0007669"/>
    <property type="project" value="TreeGrafter"/>
</dbReference>
<evidence type="ECO:0000259" key="3">
    <source>
        <dbReference type="Pfam" id="PF22646"/>
    </source>
</evidence>
<feature type="domain" description="Phosphatase PP2A regulatory subunit A/Splicing factor 3B subunit 1-like HEAT repeat" evidence="3">
    <location>
        <begin position="342"/>
        <end position="403"/>
    </location>
</feature>
<organism evidence="4 5">
    <name type="scientific">Perilla frutescens var. hirtella</name>
    <name type="common">Perilla citriodora</name>
    <name type="synonym">Perilla setoyensis</name>
    <dbReference type="NCBI Taxonomy" id="608512"/>
    <lineage>
        <taxon>Eukaryota</taxon>
        <taxon>Viridiplantae</taxon>
        <taxon>Streptophyta</taxon>
        <taxon>Embryophyta</taxon>
        <taxon>Tracheophyta</taxon>
        <taxon>Spermatophyta</taxon>
        <taxon>Magnoliopsida</taxon>
        <taxon>eudicotyledons</taxon>
        <taxon>Gunneridae</taxon>
        <taxon>Pentapetalae</taxon>
        <taxon>asterids</taxon>
        <taxon>lamiids</taxon>
        <taxon>Lamiales</taxon>
        <taxon>Lamiaceae</taxon>
        <taxon>Nepetoideae</taxon>
        <taxon>Elsholtzieae</taxon>
        <taxon>Perilla</taxon>
    </lineage>
</organism>
<evidence type="ECO:0000256" key="1">
    <source>
        <dbReference type="ARBA" id="ARBA00022737"/>
    </source>
</evidence>
<keyword evidence="5" id="KW-1185">Reference proteome</keyword>
<feature type="compositionally biased region" description="Basic and acidic residues" evidence="2">
    <location>
        <begin position="9"/>
        <end position="37"/>
    </location>
</feature>
<dbReference type="EMBL" id="SDAM02003295">
    <property type="protein sequence ID" value="KAH6820747.1"/>
    <property type="molecule type" value="Genomic_DNA"/>
</dbReference>
<evidence type="ECO:0000313" key="4">
    <source>
        <dbReference type="EMBL" id="KAH6820747.1"/>
    </source>
</evidence>
<dbReference type="Proteomes" id="UP001190926">
    <property type="component" value="Unassembled WGS sequence"/>
</dbReference>
<proteinExistence type="predicted"/>
<feature type="region of interest" description="Disordered" evidence="2">
    <location>
        <begin position="1"/>
        <end position="38"/>
    </location>
</feature>